<dbReference type="KEGG" id="lvs:LOKVESSMR4R_01973"/>
<keyword evidence="2" id="KW-1185">Reference proteome</keyword>
<name>A0A1Y0ECF0_9RHOB</name>
<dbReference type="Proteomes" id="UP000195273">
    <property type="component" value="Chromosome"/>
</dbReference>
<organism evidence="1 2">
    <name type="scientific">Yoonia vestfoldensis</name>
    <dbReference type="NCBI Taxonomy" id="245188"/>
    <lineage>
        <taxon>Bacteria</taxon>
        <taxon>Pseudomonadati</taxon>
        <taxon>Pseudomonadota</taxon>
        <taxon>Alphaproteobacteria</taxon>
        <taxon>Rhodobacterales</taxon>
        <taxon>Paracoccaceae</taxon>
        <taxon>Yoonia</taxon>
    </lineage>
</organism>
<evidence type="ECO:0000313" key="2">
    <source>
        <dbReference type="Proteomes" id="UP000195273"/>
    </source>
</evidence>
<dbReference type="OrthoDB" id="9804721at2"/>
<protein>
    <submittedName>
        <fullName evidence="1">Universal stress protein UspA</fullName>
    </submittedName>
</protein>
<gene>
    <name evidence="1" type="ORF">LOKVESSMR4R_01973</name>
</gene>
<accession>A0A1Y0ECF0</accession>
<evidence type="ECO:0000313" key="1">
    <source>
        <dbReference type="EMBL" id="ARU01285.1"/>
    </source>
</evidence>
<dbReference type="RefSeq" id="WP_087207955.1">
    <property type="nucleotide sequence ID" value="NZ_CP021431.1"/>
</dbReference>
<dbReference type="STRING" id="1122181.GCA_000382265_00694"/>
<dbReference type="SUPFAM" id="SSF52402">
    <property type="entry name" value="Adenine nucleotide alpha hydrolases-like"/>
    <property type="match status" value="1"/>
</dbReference>
<sequence length="283" mass="29802">MDRLTALIVVDAACSDDRIRHYISSLPADGVHLSVLVVGAAPSLPMWAYGSAPYGPIIFPENWHETYQAGGSEVADRADVIEKLLQAAGVAGDVTSAYGEISVLDDQIAARAALCDVVLIDPALAQAELTFQQALEGVLFKTPVAVALNAAGVDGVVQAKHPMLAWDGSLPALRALHRALPILRQAAQVTVLVIDPDPHGPEGQNPGSDVATWLTRHGCNVTLQQSPSAGQDIGHCLLARAAEIGTDLIVMGAYVHSRARQRILGGTTQIMVSQTDRAVLLAH</sequence>
<proteinExistence type="predicted"/>
<dbReference type="EMBL" id="CP021431">
    <property type="protein sequence ID" value="ARU01285.1"/>
    <property type="molecule type" value="Genomic_DNA"/>
</dbReference>
<dbReference type="AlphaFoldDB" id="A0A1Y0ECF0"/>
<dbReference type="CDD" id="cd00293">
    <property type="entry name" value="USP-like"/>
    <property type="match status" value="1"/>
</dbReference>
<dbReference type="Gene3D" id="3.40.50.12370">
    <property type="match status" value="1"/>
</dbReference>
<reference evidence="1 2" key="1">
    <citation type="submission" date="2017-05" db="EMBL/GenBank/DDBJ databases">
        <title>Genome Sequence of Loktanella vestfoldensis Strain SMR4r Isolated from a Culture of the Diatom Skeletonema marinoi.</title>
        <authorList>
            <person name="Topel M."/>
            <person name="Pinder M.I.M."/>
            <person name="Johansson O.N."/>
            <person name="Kourtchenko O."/>
            <person name="Godhe A."/>
            <person name="Clarke A.K."/>
        </authorList>
    </citation>
    <scope>NUCLEOTIDE SEQUENCE [LARGE SCALE GENOMIC DNA]</scope>
    <source>
        <strain evidence="1 2">SMR4r</strain>
    </source>
</reference>